<dbReference type="InterPro" id="IPR029058">
    <property type="entry name" value="AB_hydrolase_fold"/>
</dbReference>
<evidence type="ECO:0000256" key="1">
    <source>
        <dbReference type="ARBA" id="ARBA00022801"/>
    </source>
</evidence>
<organism evidence="3 4">
    <name type="scientific">Tetrapyrgos nigripes</name>
    <dbReference type="NCBI Taxonomy" id="182062"/>
    <lineage>
        <taxon>Eukaryota</taxon>
        <taxon>Fungi</taxon>
        <taxon>Dikarya</taxon>
        <taxon>Basidiomycota</taxon>
        <taxon>Agaricomycotina</taxon>
        <taxon>Agaricomycetes</taxon>
        <taxon>Agaricomycetidae</taxon>
        <taxon>Agaricales</taxon>
        <taxon>Marasmiineae</taxon>
        <taxon>Marasmiaceae</taxon>
        <taxon>Tetrapyrgos</taxon>
    </lineage>
</organism>
<proteinExistence type="predicted"/>
<sequence>MIIIANAIDFSDPALKKLPLTFHQPFKGIYAFARISSLIVLIPAWGIYYSITRPRESWTVKECVSNRMIRWFMPLNSYCGLHPLSLDKTKEPSPESLKETSFIWIEPVEDSLIRGIALDDKVKSVRVPGYVWPKTQALEDAEDLVGLWIHGGGYMMGNASESFGESEIPRQLSKRSRVKNILSLDYRLVHEGCHPAQLLDALSAYTHLVKTLGISSSKIVFMGACAGGNLVPMLVRYLYEEKVLPLPAGMMLFSPVLDMVIDLEMKQNLSGPRPNTSIDMLATSHIPNVRLMGHNDLKLLASPYLSSNRAFPGSYKSYPPTFISIGDAEALKREAEQLHHLMKNDGVNVILDEQPDASHDFLGVPIIPNDKARENAIVRACEWIEWIGHGEGTGI</sequence>
<dbReference type="GO" id="GO:0016787">
    <property type="term" value="F:hydrolase activity"/>
    <property type="evidence" value="ECO:0007669"/>
    <property type="project" value="UniProtKB-KW"/>
</dbReference>
<dbReference type="Pfam" id="PF07859">
    <property type="entry name" value="Abhydrolase_3"/>
    <property type="match status" value="1"/>
</dbReference>
<comment type="caution">
    <text evidence="3">The sequence shown here is derived from an EMBL/GenBank/DDBJ whole genome shotgun (WGS) entry which is preliminary data.</text>
</comment>
<dbReference type="EMBL" id="JAACJM010000007">
    <property type="protein sequence ID" value="KAF5371594.1"/>
    <property type="molecule type" value="Genomic_DNA"/>
</dbReference>
<keyword evidence="1" id="KW-0378">Hydrolase</keyword>
<dbReference type="SUPFAM" id="SSF53474">
    <property type="entry name" value="alpha/beta-Hydrolases"/>
    <property type="match status" value="1"/>
</dbReference>
<accession>A0A8H5GV54</accession>
<evidence type="ECO:0000313" key="3">
    <source>
        <dbReference type="EMBL" id="KAF5371594.1"/>
    </source>
</evidence>
<dbReference type="InterPro" id="IPR013094">
    <property type="entry name" value="AB_hydrolase_3"/>
</dbReference>
<feature type="domain" description="Alpha/beta hydrolase fold-3" evidence="2">
    <location>
        <begin position="147"/>
        <end position="362"/>
    </location>
</feature>
<name>A0A8H5GV54_9AGAR</name>
<keyword evidence="4" id="KW-1185">Reference proteome</keyword>
<dbReference type="AlphaFoldDB" id="A0A8H5GV54"/>
<dbReference type="OrthoDB" id="2152029at2759"/>
<dbReference type="Gene3D" id="3.40.50.1820">
    <property type="entry name" value="alpha/beta hydrolase"/>
    <property type="match status" value="1"/>
</dbReference>
<evidence type="ECO:0000259" key="2">
    <source>
        <dbReference type="Pfam" id="PF07859"/>
    </source>
</evidence>
<dbReference type="Proteomes" id="UP000559256">
    <property type="component" value="Unassembled WGS sequence"/>
</dbReference>
<protein>
    <recommendedName>
        <fullName evidence="2">Alpha/beta hydrolase fold-3 domain-containing protein</fullName>
    </recommendedName>
</protein>
<dbReference type="PANTHER" id="PTHR48081">
    <property type="entry name" value="AB HYDROLASE SUPERFAMILY PROTEIN C4A8.06C"/>
    <property type="match status" value="1"/>
</dbReference>
<evidence type="ECO:0000313" key="4">
    <source>
        <dbReference type="Proteomes" id="UP000559256"/>
    </source>
</evidence>
<dbReference type="InterPro" id="IPR050300">
    <property type="entry name" value="GDXG_lipolytic_enzyme"/>
</dbReference>
<gene>
    <name evidence="3" type="ORF">D9758_003459</name>
</gene>
<reference evidence="3 4" key="1">
    <citation type="journal article" date="2020" name="ISME J.">
        <title>Uncovering the hidden diversity of litter-decomposition mechanisms in mushroom-forming fungi.</title>
        <authorList>
            <person name="Floudas D."/>
            <person name="Bentzer J."/>
            <person name="Ahren D."/>
            <person name="Johansson T."/>
            <person name="Persson P."/>
            <person name="Tunlid A."/>
        </authorList>
    </citation>
    <scope>NUCLEOTIDE SEQUENCE [LARGE SCALE GENOMIC DNA]</scope>
    <source>
        <strain evidence="3 4">CBS 291.85</strain>
    </source>
</reference>
<dbReference type="PANTHER" id="PTHR48081:SF8">
    <property type="entry name" value="ALPHA_BETA HYDROLASE FOLD-3 DOMAIN-CONTAINING PROTEIN-RELATED"/>
    <property type="match status" value="1"/>
</dbReference>